<protein>
    <submittedName>
        <fullName evidence="2">WGS project CBMI000000000 data, contig CS3069_c000978</fullName>
    </submittedName>
</protein>
<reference evidence="2" key="1">
    <citation type="submission" date="2013-05" db="EMBL/GenBank/DDBJ databases">
        <title>Draft genome sequences of six wheat associated Fusarium spp. isolates.</title>
        <authorList>
            <person name="Moolhuijzen P.M."/>
            <person name="Manners J.M."/>
            <person name="Wilcox S."/>
            <person name="Bellgard M.I."/>
            <person name="Gardiner D.M."/>
        </authorList>
    </citation>
    <scope>NUCLEOTIDE SEQUENCE</scope>
    <source>
        <strain evidence="2">CS3069</strain>
    </source>
</reference>
<proteinExistence type="predicted"/>
<gene>
    <name evidence="2" type="ORF">BN850_0046160</name>
</gene>
<comment type="caution">
    <text evidence="2">The sequence shown here is derived from an EMBL/GenBank/DDBJ whole genome shotgun (WGS) entry which is preliminary data.</text>
</comment>
<feature type="region of interest" description="Disordered" evidence="1">
    <location>
        <begin position="124"/>
        <end position="143"/>
    </location>
</feature>
<feature type="compositionally biased region" description="Basic and acidic residues" evidence="1">
    <location>
        <begin position="124"/>
        <end position="134"/>
    </location>
</feature>
<evidence type="ECO:0000256" key="1">
    <source>
        <dbReference type="SAM" id="MobiDB-lite"/>
    </source>
</evidence>
<accession>A0A090N5D7</accession>
<organism evidence="2">
    <name type="scientific">Fusarium clavum</name>
    <dbReference type="NCBI Taxonomy" id="2594811"/>
    <lineage>
        <taxon>Eukaryota</taxon>
        <taxon>Fungi</taxon>
        <taxon>Dikarya</taxon>
        <taxon>Ascomycota</taxon>
        <taxon>Pezizomycotina</taxon>
        <taxon>Sordariomycetes</taxon>
        <taxon>Hypocreomycetidae</taxon>
        <taxon>Hypocreales</taxon>
        <taxon>Nectriaceae</taxon>
        <taxon>Fusarium</taxon>
        <taxon>Fusarium incarnatum-equiseti species complex</taxon>
    </lineage>
</organism>
<name>A0A090N5D7_9HYPO</name>
<sequence length="143" mass="16889">MLHNRPEGFLKVGHVLFEYMVDRAIWNQITKRRKALGIPVIEWPWTGDPKNSDESMGISATYHEWRKGNGHELPQDFATRAQQFISESTDLDYHVIFHNMPQRARARARRERLERTLVYTDEQVARLERPRSTEQNEDSPESN</sequence>
<evidence type="ECO:0000313" key="2">
    <source>
        <dbReference type="EMBL" id="CEG04351.1"/>
    </source>
</evidence>
<dbReference type="EMBL" id="CBMI010000976">
    <property type="protein sequence ID" value="CEG04351.1"/>
    <property type="molecule type" value="Genomic_DNA"/>
</dbReference>
<dbReference type="AlphaFoldDB" id="A0A090N5D7"/>